<evidence type="ECO:0000313" key="3">
    <source>
        <dbReference type="EnsemblProtists" id="EOD34491"/>
    </source>
</evidence>
<feature type="domain" description="Fe2OG dioxygenase" evidence="2">
    <location>
        <begin position="143"/>
        <end position="257"/>
    </location>
</feature>
<dbReference type="InterPro" id="IPR037151">
    <property type="entry name" value="AlkB-like_sf"/>
</dbReference>
<dbReference type="InterPro" id="IPR027450">
    <property type="entry name" value="AlkB-like"/>
</dbReference>
<evidence type="ECO:0000259" key="2">
    <source>
        <dbReference type="PROSITE" id="PS51471"/>
    </source>
</evidence>
<dbReference type="PANTHER" id="PTHR31212">
    <property type="entry name" value="ALPHA-KETOGLUTARATE-DEPENDENT DIOXYGENASE ALKB HOMOLOG 3"/>
    <property type="match status" value="1"/>
</dbReference>
<dbReference type="PROSITE" id="PS51471">
    <property type="entry name" value="FE2OG_OXY"/>
    <property type="match status" value="1"/>
</dbReference>
<dbReference type="Proteomes" id="UP000013827">
    <property type="component" value="Unassembled WGS sequence"/>
</dbReference>
<organism evidence="3 4">
    <name type="scientific">Emiliania huxleyi (strain CCMP1516)</name>
    <dbReference type="NCBI Taxonomy" id="280463"/>
    <lineage>
        <taxon>Eukaryota</taxon>
        <taxon>Haptista</taxon>
        <taxon>Haptophyta</taxon>
        <taxon>Prymnesiophyceae</taxon>
        <taxon>Isochrysidales</taxon>
        <taxon>Noelaerhabdaceae</taxon>
        <taxon>Emiliania</taxon>
    </lineage>
</organism>
<feature type="compositionally biased region" description="Basic and acidic residues" evidence="1">
    <location>
        <begin position="1"/>
        <end position="10"/>
    </location>
</feature>
<sequence>MWKSSRDAAHAEGVLARTSRPGPPALVRTLRSPELQWEPLVADDKRRAFAYVLRRERHSGLDAATVDDWFAALHPDACGAEAWTDAQSRGKPLLRRTAWVTFLPECSCEYGYADTWQLRATDDAFVRTLEGIRTTVAEIVGLPADSLNCVNLNYYPCGGGVGFHADDEFLFDGMEREATIVSLSLCAPGGGERLFQVRRRDGGAAHETVLRHGDLMTMEGLFQLFWLHSVYPGDRCDVTDDPLVLGERINLTFRRIVQHLDGSTECRGQVCALACNNRKTSVI</sequence>
<dbReference type="KEGG" id="ehx:EMIHUDRAFT_111319"/>
<reference evidence="4" key="1">
    <citation type="journal article" date="2013" name="Nature">
        <title>Pan genome of the phytoplankton Emiliania underpins its global distribution.</title>
        <authorList>
            <person name="Read B.A."/>
            <person name="Kegel J."/>
            <person name="Klute M.J."/>
            <person name="Kuo A."/>
            <person name="Lefebvre S.C."/>
            <person name="Maumus F."/>
            <person name="Mayer C."/>
            <person name="Miller J."/>
            <person name="Monier A."/>
            <person name="Salamov A."/>
            <person name="Young J."/>
            <person name="Aguilar M."/>
            <person name="Claverie J.M."/>
            <person name="Frickenhaus S."/>
            <person name="Gonzalez K."/>
            <person name="Herman E.K."/>
            <person name="Lin Y.C."/>
            <person name="Napier J."/>
            <person name="Ogata H."/>
            <person name="Sarno A.F."/>
            <person name="Shmutz J."/>
            <person name="Schroeder D."/>
            <person name="de Vargas C."/>
            <person name="Verret F."/>
            <person name="von Dassow P."/>
            <person name="Valentin K."/>
            <person name="Van de Peer Y."/>
            <person name="Wheeler G."/>
            <person name="Dacks J.B."/>
            <person name="Delwiche C.F."/>
            <person name="Dyhrman S.T."/>
            <person name="Glockner G."/>
            <person name="John U."/>
            <person name="Richards T."/>
            <person name="Worden A.Z."/>
            <person name="Zhang X."/>
            <person name="Grigoriev I.V."/>
            <person name="Allen A.E."/>
            <person name="Bidle K."/>
            <person name="Borodovsky M."/>
            <person name="Bowler C."/>
            <person name="Brownlee C."/>
            <person name="Cock J.M."/>
            <person name="Elias M."/>
            <person name="Gladyshev V.N."/>
            <person name="Groth M."/>
            <person name="Guda C."/>
            <person name="Hadaegh A."/>
            <person name="Iglesias-Rodriguez M.D."/>
            <person name="Jenkins J."/>
            <person name="Jones B.M."/>
            <person name="Lawson T."/>
            <person name="Leese F."/>
            <person name="Lindquist E."/>
            <person name="Lobanov A."/>
            <person name="Lomsadze A."/>
            <person name="Malik S.B."/>
            <person name="Marsh M.E."/>
            <person name="Mackinder L."/>
            <person name="Mock T."/>
            <person name="Mueller-Roeber B."/>
            <person name="Pagarete A."/>
            <person name="Parker M."/>
            <person name="Probert I."/>
            <person name="Quesneville H."/>
            <person name="Raines C."/>
            <person name="Rensing S.A."/>
            <person name="Riano-Pachon D.M."/>
            <person name="Richier S."/>
            <person name="Rokitta S."/>
            <person name="Shiraiwa Y."/>
            <person name="Soanes D.M."/>
            <person name="van der Giezen M."/>
            <person name="Wahlund T.M."/>
            <person name="Williams B."/>
            <person name="Wilson W."/>
            <person name="Wolfe G."/>
            <person name="Wurch L.L."/>
        </authorList>
    </citation>
    <scope>NUCLEOTIDE SEQUENCE</scope>
</reference>
<dbReference type="SUPFAM" id="SSF51197">
    <property type="entry name" value="Clavaminate synthase-like"/>
    <property type="match status" value="1"/>
</dbReference>
<dbReference type="GO" id="GO:0006307">
    <property type="term" value="P:DNA alkylation repair"/>
    <property type="evidence" value="ECO:0007669"/>
    <property type="project" value="InterPro"/>
</dbReference>
<dbReference type="InterPro" id="IPR005123">
    <property type="entry name" value="Oxoglu/Fe-dep_dioxygenase_dom"/>
</dbReference>
<dbReference type="PaxDb" id="2903-EOD34491"/>
<dbReference type="Pfam" id="PF13532">
    <property type="entry name" value="2OG-FeII_Oxy_2"/>
    <property type="match status" value="1"/>
</dbReference>
<evidence type="ECO:0000256" key="1">
    <source>
        <dbReference type="SAM" id="MobiDB-lite"/>
    </source>
</evidence>
<dbReference type="InterPro" id="IPR032854">
    <property type="entry name" value="ALKBH3"/>
</dbReference>
<dbReference type="EnsemblProtists" id="EOD34491">
    <property type="protein sequence ID" value="EOD34491"/>
    <property type="gene ID" value="EMIHUDRAFT_111319"/>
</dbReference>
<dbReference type="Gene3D" id="2.60.120.590">
    <property type="entry name" value="Alpha-ketoglutarate-dependent dioxygenase AlkB-like"/>
    <property type="match status" value="1"/>
</dbReference>
<dbReference type="PANTHER" id="PTHR31212:SF4">
    <property type="entry name" value="ALPHA-KETOGLUTARATE-DEPENDENT DIOXYGENASE ALKB HOMOLOG 3"/>
    <property type="match status" value="1"/>
</dbReference>
<feature type="region of interest" description="Disordered" evidence="1">
    <location>
        <begin position="1"/>
        <end position="23"/>
    </location>
</feature>
<protein>
    <recommendedName>
        <fullName evidence="2">Fe2OG dioxygenase domain-containing protein</fullName>
    </recommendedName>
</protein>
<keyword evidence="4" id="KW-1185">Reference proteome</keyword>
<dbReference type="GeneID" id="17279761"/>
<proteinExistence type="predicted"/>
<evidence type="ECO:0000313" key="4">
    <source>
        <dbReference type="Proteomes" id="UP000013827"/>
    </source>
</evidence>
<dbReference type="GO" id="GO:0051213">
    <property type="term" value="F:dioxygenase activity"/>
    <property type="evidence" value="ECO:0007669"/>
    <property type="project" value="InterPro"/>
</dbReference>
<name>A0A0D3KFF6_EMIH1</name>
<dbReference type="HOGENOM" id="CLU_984964_0_0_1"/>
<accession>A0A0D3KFF6</accession>
<reference evidence="3" key="2">
    <citation type="submission" date="2024-10" db="UniProtKB">
        <authorList>
            <consortium name="EnsemblProtists"/>
        </authorList>
    </citation>
    <scope>IDENTIFICATION</scope>
</reference>
<dbReference type="STRING" id="2903.R1FG80"/>
<dbReference type="AlphaFoldDB" id="A0A0D3KFF6"/>
<dbReference type="RefSeq" id="XP_005786920.1">
    <property type="nucleotide sequence ID" value="XM_005786863.1"/>
</dbReference>